<gene>
    <name evidence="1" type="ORF">SERLA73DRAFT_178061</name>
</gene>
<sequence>MGNMAAPNLTVLENAFCDRTHRRVGGKAVVGGSSLPPVHTLAWCAWCTVCASLYEYDGYPFRVTGASHVPSWTFTAALHLRPDETDNLEEWEMDKMDKLRDMCKKKKKVSNNHTWSWREREAMKSVTSPVTVRTAWGDLAGAEPTTPCTFIPASPHHARDCINKTTAHDPLQITSFNF</sequence>
<dbReference type="HOGENOM" id="CLU_1514176_0_0_1"/>
<accession>F8PQH4</accession>
<dbReference type="AlphaFoldDB" id="F8PQH4"/>
<feature type="non-terminal residue" evidence="1">
    <location>
        <position position="178"/>
    </location>
</feature>
<evidence type="ECO:0000313" key="2">
    <source>
        <dbReference type="Proteomes" id="UP000008063"/>
    </source>
</evidence>
<dbReference type="InParanoid" id="F8PQH4"/>
<reference evidence="2" key="1">
    <citation type="journal article" date="2011" name="Science">
        <title>The plant cell wall-decomposing machinery underlies the functional diversity of forest fungi.</title>
        <authorList>
            <person name="Eastwood D.C."/>
            <person name="Floudas D."/>
            <person name="Binder M."/>
            <person name="Majcherczyk A."/>
            <person name="Schneider P."/>
            <person name="Aerts A."/>
            <person name="Asiegbu F.O."/>
            <person name="Baker S.E."/>
            <person name="Barry K."/>
            <person name="Bendiksby M."/>
            <person name="Blumentritt M."/>
            <person name="Coutinho P.M."/>
            <person name="Cullen D."/>
            <person name="de Vries R.P."/>
            <person name="Gathman A."/>
            <person name="Goodell B."/>
            <person name="Henrissat B."/>
            <person name="Ihrmark K."/>
            <person name="Kauserud H."/>
            <person name="Kohler A."/>
            <person name="LaButti K."/>
            <person name="Lapidus A."/>
            <person name="Lavin J.L."/>
            <person name="Lee Y.-H."/>
            <person name="Lindquist E."/>
            <person name="Lilly W."/>
            <person name="Lucas S."/>
            <person name="Morin E."/>
            <person name="Murat C."/>
            <person name="Oguiza J.A."/>
            <person name="Park J."/>
            <person name="Pisabarro A.G."/>
            <person name="Riley R."/>
            <person name="Rosling A."/>
            <person name="Salamov A."/>
            <person name="Schmidt O."/>
            <person name="Schmutz J."/>
            <person name="Skrede I."/>
            <person name="Stenlid J."/>
            <person name="Wiebenga A."/>
            <person name="Xie X."/>
            <person name="Kuees U."/>
            <person name="Hibbett D.S."/>
            <person name="Hoffmeister D."/>
            <person name="Hoegberg N."/>
            <person name="Martin F."/>
            <person name="Grigoriev I.V."/>
            <person name="Watkinson S.C."/>
        </authorList>
    </citation>
    <scope>NUCLEOTIDE SEQUENCE [LARGE SCALE GENOMIC DNA]</scope>
    <source>
        <strain evidence="2">strain S7.3</strain>
    </source>
</reference>
<dbReference type="Proteomes" id="UP000008063">
    <property type="component" value="Unassembled WGS sequence"/>
</dbReference>
<keyword evidence="2" id="KW-1185">Reference proteome</keyword>
<proteinExistence type="predicted"/>
<dbReference type="EMBL" id="GL945477">
    <property type="protein sequence ID" value="EGO02222.1"/>
    <property type="molecule type" value="Genomic_DNA"/>
</dbReference>
<organism evidence="2">
    <name type="scientific">Serpula lacrymans var. lacrymans (strain S7.3)</name>
    <name type="common">Dry rot fungus</name>
    <dbReference type="NCBI Taxonomy" id="936435"/>
    <lineage>
        <taxon>Eukaryota</taxon>
        <taxon>Fungi</taxon>
        <taxon>Dikarya</taxon>
        <taxon>Basidiomycota</taxon>
        <taxon>Agaricomycotina</taxon>
        <taxon>Agaricomycetes</taxon>
        <taxon>Agaricomycetidae</taxon>
        <taxon>Boletales</taxon>
        <taxon>Coniophorineae</taxon>
        <taxon>Serpulaceae</taxon>
        <taxon>Serpula</taxon>
    </lineage>
</organism>
<name>F8PQH4_SERL3</name>
<protein>
    <submittedName>
        <fullName evidence="1">Uncharacterized protein</fullName>
    </submittedName>
</protein>
<evidence type="ECO:0000313" key="1">
    <source>
        <dbReference type="EMBL" id="EGO02222.1"/>
    </source>
</evidence>